<reference evidence="4 5" key="1">
    <citation type="journal article" date="2023" name="Commun. Biol.">
        <title>Genome analysis of Parmales, the sister group of diatoms, reveals the evolutionary specialization of diatoms from phago-mixotrophs to photoautotrophs.</title>
        <authorList>
            <person name="Ban H."/>
            <person name="Sato S."/>
            <person name="Yoshikawa S."/>
            <person name="Yamada K."/>
            <person name="Nakamura Y."/>
            <person name="Ichinomiya M."/>
            <person name="Sato N."/>
            <person name="Blanc-Mathieu R."/>
            <person name="Endo H."/>
            <person name="Kuwata A."/>
            <person name="Ogata H."/>
        </authorList>
    </citation>
    <scope>NUCLEOTIDE SEQUENCE [LARGE SCALE GENOMIC DNA]</scope>
</reference>
<dbReference type="PANTHER" id="PTHR21083">
    <property type="entry name" value="TWISTER"/>
    <property type="match status" value="1"/>
</dbReference>
<evidence type="ECO:0000256" key="1">
    <source>
        <dbReference type="ARBA" id="ARBA00008511"/>
    </source>
</evidence>
<dbReference type="InterPro" id="IPR041442">
    <property type="entry name" value="PIH1D1/2/3_CS-like"/>
</dbReference>
<keyword evidence="5" id="KW-1185">Reference proteome</keyword>
<evidence type="ECO:0000313" key="5">
    <source>
        <dbReference type="Proteomes" id="UP001165060"/>
    </source>
</evidence>
<feature type="domain" description="PIH1D1/2/3 CS-like" evidence="3">
    <location>
        <begin position="102"/>
        <end position="197"/>
    </location>
</feature>
<comment type="similarity">
    <text evidence="1">Belongs to the PIH1 family.</text>
</comment>
<dbReference type="Proteomes" id="UP001165060">
    <property type="component" value="Unassembled WGS sequence"/>
</dbReference>
<sequence length="201" mass="21368">MAGLTDLNALSDLLRAGDDAANDGPGDSSQQTATPASLAGIDPTITRPVPAVLGSEQHKKEQEAASKGSAAPADSGDIWGADEVVDEAAIEVQSKDDNRKVPKHEMYYKQAVDSGDVWLGLSDKDPGSGSCTHLVVKVHFPNHAMKEIDLDVTKSSISAESGEFRLKTYLPVSVDSDNGSAKFDTKTYVLTVTLPILEQDW</sequence>
<gene>
    <name evidence="4" type="ORF">TeGR_g14318</name>
</gene>
<feature type="region of interest" description="Disordered" evidence="2">
    <location>
        <begin position="16"/>
        <end position="77"/>
    </location>
</feature>
<accession>A0ABQ6N6P9</accession>
<comment type="caution">
    <text evidence="4">The sequence shown here is derived from an EMBL/GenBank/DDBJ whole genome shotgun (WGS) entry which is preliminary data.</text>
</comment>
<proteinExistence type="inferred from homology"/>
<dbReference type="InterPro" id="IPR026697">
    <property type="entry name" value="DNAAF6"/>
</dbReference>
<evidence type="ECO:0000313" key="4">
    <source>
        <dbReference type="EMBL" id="GMI41554.1"/>
    </source>
</evidence>
<dbReference type="PANTHER" id="PTHR21083:SF0">
    <property type="entry name" value="DYNEIN AXONEMAL ASSEMBLY FACTOR 6"/>
    <property type="match status" value="1"/>
</dbReference>
<protein>
    <recommendedName>
        <fullName evidence="3">PIH1D1/2/3 CS-like domain-containing protein</fullName>
    </recommendedName>
</protein>
<dbReference type="EMBL" id="BRYB01002226">
    <property type="protein sequence ID" value="GMI41554.1"/>
    <property type="molecule type" value="Genomic_DNA"/>
</dbReference>
<evidence type="ECO:0000259" key="3">
    <source>
        <dbReference type="Pfam" id="PF18201"/>
    </source>
</evidence>
<evidence type="ECO:0000256" key="2">
    <source>
        <dbReference type="SAM" id="MobiDB-lite"/>
    </source>
</evidence>
<dbReference type="CDD" id="cd00298">
    <property type="entry name" value="ACD_sHsps_p23-like"/>
    <property type="match status" value="1"/>
</dbReference>
<dbReference type="Pfam" id="PF18201">
    <property type="entry name" value="PIH1_CS"/>
    <property type="match status" value="1"/>
</dbReference>
<organism evidence="4 5">
    <name type="scientific">Tetraparma gracilis</name>
    <dbReference type="NCBI Taxonomy" id="2962635"/>
    <lineage>
        <taxon>Eukaryota</taxon>
        <taxon>Sar</taxon>
        <taxon>Stramenopiles</taxon>
        <taxon>Ochrophyta</taxon>
        <taxon>Bolidophyceae</taxon>
        <taxon>Parmales</taxon>
        <taxon>Triparmaceae</taxon>
        <taxon>Tetraparma</taxon>
    </lineage>
</organism>
<name>A0ABQ6N6P9_9STRA</name>